<gene>
    <name evidence="4" type="ORF">HG543_24510</name>
</gene>
<evidence type="ECO:0000313" key="5">
    <source>
        <dbReference type="Proteomes" id="UP000518300"/>
    </source>
</evidence>
<evidence type="ECO:0000256" key="2">
    <source>
        <dbReference type="SAM" id="MobiDB-lite"/>
    </source>
</evidence>
<dbReference type="SUPFAM" id="SSF56300">
    <property type="entry name" value="Metallo-dependent phosphatases"/>
    <property type="match status" value="1"/>
</dbReference>
<dbReference type="InterPro" id="IPR029052">
    <property type="entry name" value="Metallo-depent_PP-like"/>
</dbReference>
<dbReference type="SUPFAM" id="SSF49464">
    <property type="entry name" value="Carboxypeptidase regulatory domain-like"/>
    <property type="match status" value="1"/>
</dbReference>
<dbReference type="InterPro" id="IPR008969">
    <property type="entry name" value="CarboxyPept-like_regulatory"/>
</dbReference>
<dbReference type="InterPro" id="IPR052169">
    <property type="entry name" value="CW_Biosynth-Accessory"/>
</dbReference>
<comment type="caution">
    <text evidence="4">The sequence shown here is derived from an EMBL/GenBank/DDBJ whole genome shotgun (WGS) entry which is preliminary data.</text>
</comment>
<feature type="non-terminal residue" evidence="4">
    <location>
        <position position="1"/>
    </location>
</feature>
<dbReference type="AlphaFoldDB" id="A0A848LJQ9"/>
<feature type="region of interest" description="Disordered" evidence="2">
    <location>
        <begin position="1"/>
        <end position="64"/>
    </location>
</feature>
<accession>A0A848LJQ9</accession>
<reference evidence="4 5" key="1">
    <citation type="submission" date="2020-04" db="EMBL/GenBank/DDBJ databases">
        <title>Draft genome of Pyxidicoccus fallax type strain.</title>
        <authorList>
            <person name="Whitworth D.E."/>
        </authorList>
    </citation>
    <scope>NUCLEOTIDE SEQUENCE [LARGE SCALE GENOMIC DNA]</scope>
    <source>
        <strain evidence="4 5">DSM 14698</strain>
    </source>
</reference>
<dbReference type="PANTHER" id="PTHR33393:SF13">
    <property type="entry name" value="PGA BIOSYNTHESIS PROTEIN CAPA"/>
    <property type="match status" value="1"/>
</dbReference>
<protein>
    <recommendedName>
        <fullName evidence="3">Capsule synthesis protein CapA domain-containing protein</fullName>
    </recommendedName>
</protein>
<proteinExistence type="inferred from homology"/>
<dbReference type="EMBL" id="JABBJJ010000118">
    <property type="protein sequence ID" value="NMO17995.1"/>
    <property type="molecule type" value="Genomic_DNA"/>
</dbReference>
<name>A0A848LJQ9_9BACT</name>
<dbReference type="PANTHER" id="PTHR33393">
    <property type="entry name" value="POLYGLUTAMINE SYNTHESIS ACCESSORY PROTEIN RV0574C-RELATED"/>
    <property type="match status" value="1"/>
</dbReference>
<dbReference type="Gene3D" id="3.60.21.10">
    <property type="match status" value="1"/>
</dbReference>
<dbReference type="SMART" id="SM00854">
    <property type="entry name" value="PGA_cap"/>
    <property type="match status" value="1"/>
</dbReference>
<sequence>PMEDPGTPPAPQPNPNPGPNPNPAPNPNPNPNPNPDPGPQPDPDPEPQQPGPSACAPEPTGDSVTLPAAEREARRAYACTGIAVEGTVLSTSGAPVANATVRLAGAEQRTGADGRFRFPALPRHNALLQVEAEGFRPAVIAVELRRALSEKQVGLSPLRLTPQDGGVRMLFSGDVSLGRRFLDPSEQTPRDRIPKDHPDALIQASNPLPGTKEVFTHVRPFFQAAEFRAVNLETPVTDRPGTPHGTKDFAFFTLPGSLPALRWLGVDYVSLGNNHVYDYLAPGLDDTLRHVTEVGLNHSGAGRTPDEAFKPWRTTLAGANYSFVSMCSISGDEHEHSYVASATQGGAADLRDSARVAATISGERSAGRFPIAMLHTGIEYSERPASFSEQQMRYVVDQGARLVIAHHPHTPQGFQRYRGVLIAQSLGNFTFDQDRMETMVGLLTEVEMRGETISRARALPVYIEDYRPRPVAGELAELTLRNLAELSREGDVALVPHLSSGELLAEGATAAVSERTVDVPVTVDAGGRATVDLRPYRREGESFAVAELMNTGGGPAQATRLRAGRDVLLHGDFEDHDVDGDANEAVRWELEDGAGFVCQATPHRGAAALCQTRGSGDRRDAVVDLHNRLRLPGFAEGNPRQDLTLVGWLRGQGAGAFRVVVQYQPIQYYNVFGEQDALRHPGGTFDWTQVSTDLRFPQGPARPDLYNAPWALQLAVRSAPPSKGQGLTALDDLAVVAWERNGEGATLRLDTPHARDFVRVEAAPGGYTLRVTLREHRVP</sequence>
<organism evidence="4 5">
    <name type="scientific">Pyxidicoccus fallax</name>
    <dbReference type="NCBI Taxonomy" id="394095"/>
    <lineage>
        <taxon>Bacteria</taxon>
        <taxon>Pseudomonadati</taxon>
        <taxon>Myxococcota</taxon>
        <taxon>Myxococcia</taxon>
        <taxon>Myxococcales</taxon>
        <taxon>Cystobacterineae</taxon>
        <taxon>Myxococcaceae</taxon>
        <taxon>Pyxidicoccus</taxon>
    </lineage>
</organism>
<dbReference type="InterPro" id="IPR019079">
    <property type="entry name" value="Capsule_synth_CapA"/>
</dbReference>
<dbReference type="RefSeq" id="WP_169347271.1">
    <property type="nucleotide sequence ID" value="NZ_JABBJJ010000118.1"/>
</dbReference>
<dbReference type="CDD" id="cd07381">
    <property type="entry name" value="MPP_CapA"/>
    <property type="match status" value="1"/>
</dbReference>
<dbReference type="Gene3D" id="2.60.40.1120">
    <property type="entry name" value="Carboxypeptidase-like, regulatory domain"/>
    <property type="match status" value="1"/>
</dbReference>
<dbReference type="Pfam" id="PF13620">
    <property type="entry name" value="CarboxypepD_reg"/>
    <property type="match status" value="1"/>
</dbReference>
<evidence type="ECO:0000256" key="1">
    <source>
        <dbReference type="ARBA" id="ARBA00005662"/>
    </source>
</evidence>
<dbReference type="Pfam" id="PF09587">
    <property type="entry name" value="PGA_cap"/>
    <property type="match status" value="1"/>
</dbReference>
<keyword evidence="5" id="KW-1185">Reference proteome</keyword>
<feature type="compositionally biased region" description="Pro residues" evidence="2">
    <location>
        <begin position="1"/>
        <end position="50"/>
    </location>
</feature>
<evidence type="ECO:0000313" key="4">
    <source>
        <dbReference type="EMBL" id="NMO17995.1"/>
    </source>
</evidence>
<evidence type="ECO:0000259" key="3">
    <source>
        <dbReference type="SMART" id="SM00854"/>
    </source>
</evidence>
<feature type="domain" description="Capsule synthesis protein CapA" evidence="3">
    <location>
        <begin position="168"/>
        <end position="433"/>
    </location>
</feature>
<dbReference type="Proteomes" id="UP000518300">
    <property type="component" value="Unassembled WGS sequence"/>
</dbReference>
<comment type="similarity">
    <text evidence="1">Belongs to the CapA family.</text>
</comment>